<name>A0A7X5VHL1_9ACTN</name>
<comment type="similarity">
    <text evidence="1">Belongs to the enoyl-CoA hydratase/isomerase family.</text>
</comment>
<dbReference type="PROSITE" id="PS00166">
    <property type="entry name" value="ENOYL_COA_HYDRATASE"/>
    <property type="match status" value="1"/>
</dbReference>
<dbReference type="GO" id="GO:0003824">
    <property type="term" value="F:catalytic activity"/>
    <property type="evidence" value="ECO:0007669"/>
    <property type="project" value="InterPro"/>
</dbReference>
<accession>A0A7X5VHL1</accession>
<dbReference type="RefSeq" id="WP_167215842.1">
    <property type="nucleotide sequence ID" value="NZ_JAASRO010000001.1"/>
</dbReference>
<comment type="caution">
    <text evidence="2">The sequence shown here is derived from an EMBL/GenBank/DDBJ whole genome shotgun (WGS) entry which is preliminary data.</text>
</comment>
<dbReference type="PANTHER" id="PTHR43459:SF1">
    <property type="entry name" value="EG:BACN32G11.4 PROTEIN"/>
    <property type="match status" value="1"/>
</dbReference>
<organism evidence="2 3">
    <name type="scientific">Kribbella shirazensis</name>
    <dbReference type="NCBI Taxonomy" id="1105143"/>
    <lineage>
        <taxon>Bacteria</taxon>
        <taxon>Bacillati</taxon>
        <taxon>Actinomycetota</taxon>
        <taxon>Actinomycetes</taxon>
        <taxon>Propionibacteriales</taxon>
        <taxon>Kribbellaceae</taxon>
        <taxon>Kribbella</taxon>
    </lineage>
</organism>
<dbReference type="Gene3D" id="3.90.226.10">
    <property type="entry name" value="2-enoyl-CoA Hydratase, Chain A, domain 1"/>
    <property type="match status" value="1"/>
</dbReference>
<gene>
    <name evidence="2" type="ORF">BJY22_007091</name>
</gene>
<evidence type="ECO:0000256" key="1">
    <source>
        <dbReference type="RuleBase" id="RU003707"/>
    </source>
</evidence>
<evidence type="ECO:0000313" key="3">
    <source>
        <dbReference type="Proteomes" id="UP000555407"/>
    </source>
</evidence>
<dbReference type="SUPFAM" id="SSF52096">
    <property type="entry name" value="ClpP/crotonase"/>
    <property type="match status" value="1"/>
</dbReference>
<keyword evidence="3" id="KW-1185">Reference proteome</keyword>
<reference evidence="2 3" key="1">
    <citation type="submission" date="2020-03" db="EMBL/GenBank/DDBJ databases">
        <title>Sequencing the genomes of 1000 actinobacteria strains.</title>
        <authorList>
            <person name="Klenk H.-P."/>
        </authorList>
    </citation>
    <scope>NUCLEOTIDE SEQUENCE [LARGE SCALE GENOMIC DNA]</scope>
    <source>
        <strain evidence="2 3">DSM 45490</strain>
    </source>
</reference>
<sequence length="287" mass="30624">MNSLQFHVTEISDAFWRASFNNGPVNLIDLDTIEQLGDLVTRIEEAPALTVVVFDSPNVDFFMAHWDITADRARLATMKPGQTGLHPYADNLVRLSKVPAVTVAAVRGRARGAGSEFLLATDIRFASENAVIGQVDVGLGAVPGGGAMARLARLVGRARAAEIVLGADDFPAALAERYGYVNRVLPDNELDDFVDRFARRIAGFDKTVIVGAKALLDLASLPADEEFGPGMAALLRTAWRPANAARMRDLLDRGLQTPSGVELDLGRAVGEAVAPRGEAHADGRSPG</sequence>
<dbReference type="InterPro" id="IPR001753">
    <property type="entry name" value="Enoyl-CoA_hydra/iso"/>
</dbReference>
<dbReference type="AlphaFoldDB" id="A0A7X5VHL1"/>
<dbReference type="PANTHER" id="PTHR43459">
    <property type="entry name" value="ENOYL-COA HYDRATASE"/>
    <property type="match status" value="1"/>
</dbReference>
<protein>
    <submittedName>
        <fullName evidence="2">Enoyl-CoA hydratase/carnithine racemase</fullName>
    </submittedName>
</protein>
<dbReference type="Proteomes" id="UP000555407">
    <property type="component" value="Unassembled WGS sequence"/>
</dbReference>
<dbReference type="Pfam" id="PF00378">
    <property type="entry name" value="ECH_1"/>
    <property type="match status" value="1"/>
</dbReference>
<proteinExistence type="inferred from homology"/>
<dbReference type="InterPro" id="IPR018376">
    <property type="entry name" value="Enoyl-CoA_hyd/isom_CS"/>
</dbReference>
<dbReference type="EMBL" id="JAASRO010000001">
    <property type="protein sequence ID" value="NIK61374.1"/>
    <property type="molecule type" value="Genomic_DNA"/>
</dbReference>
<dbReference type="InterPro" id="IPR029045">
    <property type="entry name" value="ClpP/crotonase-like_dom_sf"/>
</dbReference>
<evidence type="ECO:0000313" key="2">
    <source>
        <dbReference type="EMBL" id="NIK61374.1"/>
    </source>
</evidence>
<dbReference type="CDD" id="cd06558">
    <property type="entry name" value="crotonase-like"/>
    <property type="match status" value="1"/>
</dbReference>